<dbReference type="GO" id="GO:0003871">
    <property type="term" value="F:5-methyltetrahydropteroyltriglutamate-homocysteine S-methyltransferase activity"/>
    <property type="evidence" value="ECO:0007669"/>
    <property type="project" value="InterPro"/>
</dbReference>
<dbReference type="GO" id="GO:0008270">
    <property type="term" value="F:zinc ion binding"/>
    <property type="evidence" value="ECO:0007669"/>
    <property type="project" value="InterPro"/>
</dbReference>
<evidence type="ECO:0000259" key="1">
    <source>
        <dbReference type="Pfam" id="PF08267"/>
    </source>
</evidence>
<comment type="caution">
    <text evidence="2">The sequence shown here is derived from an EMBL/GenBank/DDBJ whole genome shotgun (WGS) entry which is preliminary data.</text>
</comment>
<gene>
    <name evidence="2" type="ORF">B9R14_00130</name>
</gene>
<dbReference type="EMBL" id="NEMB01000002">
    <property type="protein sequence ID" value="PQQ68401.1"/>
    <property type="molecule type" value="Genomic_DNA"/>
</dbReference>
<evidence type="ECO:0000313" key="3">
    <source>
        <dbReference type="Proteomes" id="UP000239720"/>
    </source>
</evidence>
<dbReference type="Proteomes" id="UP000239720">
    <property type="component" value="Unassembled WGS sequence"/>
</dbReference>
<proteinExistence type="predicted"/>
<name>A0A2S8RF45_9FIRM</name>
<dbReference type="Pfam" id="PF08267">
    <property type="entry name" value="Meth_synt_1"/>
    <property type="match status" value="1"/>
</dbReference>
<dbReference type="SUPFAM" id="SSF51726">
    <property type="entry name" value="UROD/MetE-like"/>
    <property type="match status" value="1"/>
</dbReference>
<evidence type="ECO:0000313" key="2">
    <source>
        <dbReference type="EMBL" id="PQQ68401.1"/>
    </source>
</evidence>
<dbReference type="PANTHER" id="PTHR30519">
    <property type="entry name" value="5-METHYLTETRAHYDROPTEROYLTRIGLUTAMATE--HOMOCYSTEINE METHYLTRANSFERASE"/>
    <property type="match status" value="1"/>
</dbReference>
<feature type="domain" description="Cobalamin-independent methionine synthase MetE N-terminal" evidence="1">
    <location>
        <begin position="1"/>
        <end position="98"/>
    </location>
</feature>
<sequence>MDTAVLLNIVPNRYRQLKLDALDEYFAMARGYQGDKGDVKALPMKKWFNTNYHYIVPEIDDDTEVLLVGSKPFDEYVEAKNCGIETKSAIIGAFTFLKAC</sequence>
<accession>A0A2S8RF45</accession>
<dbReference type="InterPro" id="IPR038071">
    <property type="entry name" value="UROD/MetE-like_sf"/>
</dbReference>
<dbReference type="Gene3D" id="3.20.20.210">
    <property type="match status" value="1"/>
</dbReference>
<protein>
    <recommendedName>
        <fullName evidence="1">Cobalamin-independent methionine synthase MetE N-terminal domain-containing protein</fullName>
    </recommendedName>
</protein>
<dbReference type="GO" id="GO:0008652">
    <property type="term" value="P:amino acid biosynthetic process"/>
    <property type="evidence" value="ECO:0007669"/>
    <property type="project" value="InterPro"/>
</dbReference>
<dbReference type="InterPro" id="IPR013215">
    <property type="entry name" value="Cbl-indep_Met_Synth_N"/>
</dbReference>
<reference evidence="2 3" key="1">
    <citation type="journal article" date="2018" name="Syst. Appl. Microbiol.">
        <title>Characterization and high-quality draft genome sequence of Herbivorax saccincola A7, an anaerobic, alkaliphilic, thermophilic, cellulolytic, and xylanolytic bacterium.</title>
        <authorList>
            <person name="Aikawa S."/>
            <person name="Baramee S."/>
            <person name="Sermsathanaswadi J."/>
            <person name="Thianheng P."/>
            <person name="Tachaapaikoon C."/>
            <person name="Shikata A."/>
            <person name="Waeonukul R."/>
            <person name="Pason P."/>
            <person name="Ratanakhanokchai K."/>
            <person name="Kosugi A."/>
        </authorList>
    </citation>
    <scope>NUCLEOTIDE SEQUENCE [LARGE SCALE GENOMIC DNA]</scope>
    <source>
        <strain evidence="2 3">A7</strain>
    </source>
</reference>
<dbReference type="AlphaFoldDB" id="A0A2S8RF45"/>
<organism evidence="2 3">
    <name type="scientific">Acetivibrio saccincola</name>
    <dbReference type="NCBI Taxonomy" id="1677857"/>
    <lineage>
        <taxon>Bacteria</taxon>
        <taxon>Bacillati</taxon>
        <taxon>Bacillota</taxon>
        <taxon>Clostridia</taxon>
        <taxon>Eubacteriales</taxon>
        <taxon>Oscillospiraceae</taxon>
        <taxon>Acetivibrio</taxon>
    </lineage>
</organism>